<dbReference type="InterPro" id="IPR050640">
    <property type="entry name" value="Bact_2-comp_sensor_kinase"/>
</dbReference>
<dbReference type="RefSeq" id="WP_085237145.1">
    <property type="nucleotide sequence ID" value="NZ_CP020773.1"/>
</dbReference>
<feature type="transmembrane region" description="Helical" evidence="15">
    <location>
        <begin position="6"/>
        <end position="23"/>
    </location>
</feature>
<keyword evidence="11 15" id="KW-1133">Transmembrane helix</keyword>
<evidence type="ECO:0000256" key="11">
    <source>
        <dbReference type="ARBA" id="ARBA00022989"/>
    </source>
</evidence>
<keyword evidence="12" id="KW-0902">Two-component regulatory system</keyword>
<dbReference type="Gene3D" id="1.10.1760.20">
    <property type="match status" value="1"/>
</dbReference>
<comment type="subcellular location">
    <subcellularLocation>
        <location evidence="2">Cell membrane</location>
        <topology evidence="2">Multi-pass membrane protein</topology>
    </subcellularLocation>
</comment>
<keyword evidence="5" id="KW-0597">Phosphoprotein</keyword>
<dbReference type="InterPro" id="IPR010559">
    <property type="entry name" value="Sig_transdc_His_kin_internal"/>
</dbReference>
<feature type="transmembrane region" description="Helical" evidence="15">
    <location>
        <begin position="87"/>
        <end position="114"/>
    </location>
</feature>
<evidence type="ECO:0000256" key="7">
    <source>
        <dbReference type="ARBA" id="ARBA00022692"/>
    </source>
</evidence>
<evidence type="ECO:0000313" key="18">
    <source>
        <dbReference type="EMBL" id="ARJ50667.1"/>
    </source>
</evidence>
<evidence type="ECO:0000259" key="17">
    <source>
        <dbReference type="SMART" id="SM00387"/>
    </source>
</evidence>
<dbReference type="EMBL" id="CP020773">
    <property type="protein sequence ID" value="ARJ50667.1"/>
    <property type="molecule type" value="Genomic_DNA"/>
</dbReference>
<keyword evidence="13 15" id="KW-0472">Membrane</keyword>
<evidence type="ECO:0000256" key="1">
    <source>
        <dbReference type="ARBA" id="ARBA00000085"/>
    </source>
</evidence>
<keyword evidence="7 15" id="KW-0812">Transmembrane</keyword>
<evidence type="ECO:0000256" key="14">
    <source>
        <dbReference type="ARBA" id="ARBA00029830"/>
    </source>
</evidence>
<sequence length="583" mass="65010">MFNLTILLLERVGLIIILAYILMNSHYFKHTMQHREVWSSKWQLCIIFSLFALMSNFTGIVIKNGDILAGSIYFQLSDYVSLANTRVLTIGVAGLVGGPFVGGCVGVVSGLFRLYMGGAEAYTYLISSIFIGLISGYFGRRTRQNNQYPSIVRSACIGVMMEIVQMLCIFAFAQDKQYAIDLISLIALPMIIVNSIGTAIFMSIIRSTLKQEEQMRAVQTHDVLQLTNQTLPYFKEGLNEDSAKHVAMIIKKLMKVSAVAITNRHDILAHVGAGSDHHIPKKEIITHLSKEVLQTGELKEVHTKEEIGCTHPHCPLHAAIVIPLKMHGEITGTLKMYFTNPNSLTFVERQLAEGLAEIFSSQIELGEAEMQSKLLKDAEIKSLQAQVNPHFFFNAMNTISALVRIDSEKARELLLELSHFFRSNLQGSRQNKITLEKELSQVTAYLSLEQARFPGRFDVTFDVPEHVKQACVPPFLIQILVENAVKHAFPKRKKDNRIKVTARVIASNALCISVCDNGQGIPSEKLAHLGQTAVESESGTGSALENLNLRLQGLFSDQAKLHFATDETGTRVWCTLPYQQKED</sequence>
<dbReference type="SMART" id="SM00065">
    <property type="entry name" value="GAF"/>
    <property type="match status" value="1"/>
</dbReference>
<dbReference type="InterPro" id="IPR003594">
    <property type="entry name" value="HATPase_dom"/>
</dbReference>
<dbReference type="SMART" id="SM00387">
    <property type="entry name" value="HATPase_c"/>
    <property type="match status" value="1"/>
</dbReference>
<dbReference type="SUPFAM" id="SSF55874">
    <property type="entry name" value="ATPase domain of HSP90 chaperone/DNA topoisomerase II/histidine kinase"/>
    <property type="match status" value="1"/>
</dbReference>
<feature type="domain" description="GAF" evidence="16">
    <location>
        <begin position="237"/>
        <end position="373"/>
    </location>
</feature>
<evidence type="ECO:0000256" key="6">
    <source>
        <dbReference type="ARBA" id="ARBA00022679"/>
    </source>
</evidence>
<reference evidence="18 19" key="1">
    <citation type="submission" date="2017-04" db="EMBL/GenBank/DDBJ databases">
        <authorList>
            <person name="Veseli I.A."/>
            <person name="Tang C."/>
            <person name="Pombert J.-F."/>
        </authorList>
    </citation>
    <scope>NUCLEOTIDE SEQUENCE [LARGE SCALE GENOMIC DNA]</scope>
    <source>
        <strain evidence="18 19">ATCC 700373</strain>
    </source>
</reference>
<dbReference type="Gene3D" id="3.30.450.40">
    <property type="match status" value="1"/>
</dbReference>
<dbReference type="PANTHER" id="PTHR34220">
    <property type="entry name" value="SENSOR HISTIDINE KINASE YPDA"/>
    <property type="match status" value="1"/>
</dbReference>
<feature type="transmembrane region" description="Helical" evidence="15">
    <location>
        <begin position="121"/>
        <end position="139"/>
    </location>
</feature>
<feature type="domain" description="Histidine kinase/HSP90-like ATPase" evidence="17">
    <location>
        <begin position="471"/>
        <end position="580"/>
    </location>
</feature>
<evidence type="ECO:0000313" key="19">
    <source>
        <dbReference type="Proteomes" id="UP000242864"/>
    </source>
</evidence>
<keyword evidence="4" id="KW-1003">Cell membrane</keyword>
<dbReference type="GO" id="GO:0005886">
    <property type="term" value="C:plasma membrane"/>
    <property type="evidence" value="ECO:0007669"/>
    <property type="project" value="UniProtKB-SubCell"/>
</dbReference>
<evidence type="ECO:0000256" key="15">
    <source>
        <dbReference type="SAM" id="Phobius"/>
    </source>
</evidence>
<feature type="transmembrane region" description="Helical" evidence="15">
    <location>
        <begin position="151"/>
        <end position="173"/>
    </location>
</feature>
<keyword evidence="8" id="KW-0547">Nucleotide-binding</keyword>
<dbReference type="InterPro" id="IPR011620">
    <property type="entry name" value="Sig_transdc_His_kinase_LytS_TM"/>
</dbReference>
<evidence type="ECO:0000256" key="4">
    <source>
        <dbReference type="ARBA" id="ARBA00022475"/>
    </source>
</evidence>
<dbReference type="EC" id="2.7.13.3" evidence="3"/>
<dbReference type="Pfam" id="PF07694">
    <property type="entry name" value="5TM-5TMR_LYT"/>
    <property type="match status" value="1"/>
</dbReference>
<feature type="transmembrane region" description="Helical" evidence="15">
    <location>
        <begin position="44"/>
        <end position="62"/>
    </location>
</feature>
<dbReference type="InterPro" id="IPR036890">
    <property type="entry name" value="HATPase_C_sf"/>
</dbReference>
<comment type="catalytic activity">
    <reaction evidence="1">
        <text>ATP + protein L-histidine = ADP + protein N-phospho-L-histidine.</text>
        <dbReference type="EC" id="2.7.13.3"/>
    </reaction>
</comment>
<dbReference type="KEGG" id="slz:B5P37_04710"/>
<name>A0AAC9RTQ1_9STAP</name>
<evidence type="ECO:0000256" key="10">
    <source>
        <dbReference type="ARBA" id="ARBA00022840"/>
    </source>
</evidence>
<evidence type="ECO:0000256" key="12">
    <source>
        <dbReference type="ARBA" id="ARBA00023012"/>
    </source>
</evidence>
<dbReference type="InterPro" id="IPR003018">
    <property type="entry name" value="GAF"/>
</dbReference>
<evidence type="ECO:0000256" key="13">
    <source>
        <dbReference type="ARBA" id="ARBA00023136"/>
    </source>
</evidence>
<evidence type="ECO:0000256" key="9">
    <source>
        <dbReference type="ARBA" id="ARBA00022777"/>
    </source>
</evidence>
<dbReference type="SUPFAM" id="SSF55781">
    <property type="entry name" value="GAF domain-like"/>
    <property type="match status" value="1"/>
</dbReference>
<feature type="transmembrane region" description="Helical" evidence="15">
    <location>
        <begin position="185"/>
        <end position="205"/>
    </location>
</feature>
<accession>A0AAC9RTQ1</accession>
<protein>
    <recommendedName>
        <fullName evidence="3">histidine kinase</fullName>
        <ecNumber evidence="3">2.7.13.3</ecNumber>
    </recommendedName>
    <alternativeName>
        <fullName evidence="14">Autolysin sensor kinase</fullName>
    </alternativeName>
</protein>
<dbReference type="Pfam" id="PF06580">
    <property type="entry name" value="His_kinase"/>
    <property type="match status" value="1"/>
</dbReference>
<evidence type="ECO:0000256" key="2">
    <source>
        <dbReference type="ARBA" id="ARBA00004651"/>
    </source>
</evidence>
<evidence type="ECO:0000259" key="16">
    <source>
        <dbReference type="SMART" id="SM00065"/>
    </source>
</evidence>
<dbReference type="GO" id="GO:0071555">
    <property type="term" value="P:cell wall organization"/>
    <property type="evidence" value="ECO:0007669"/>
    <property type="project" value="InterPro"/>
</dbReference>
<keyword evidence="19" id="KW-1185">Reference proteome</keyword>
<evidence type="ECO:0000256" key="5">
    <source>
        <dbReference type="ARBA" id="ARBA00022553"/>
    </source>
</evidence>
<dbReference type="Pfam" id="PF02518">
    <property type="entry name" value="HATPase_c"/>
    <property type="match status" value="1"/>
</dbReference>
<evidence type="ECO:0000256" key="8">
    <source>
        <dbReference type="ARBA" id="ARBA00022741"/>
    </source>
</evidence>
<dbReference type="InterPro" id="IPR029016">
    <property type="entry name" value="GAF-like_dom_sf"/>
</dbReference>
<dbReference type="Gene3D" id="3.30.565.10">
    <property type="entry name" value="Histidine kinase-like ATPase, C-terminal domain"/>
    <property type="match status" value="1"/>
</dbReference>
<dbReference type="GO" id="GO:0000155">
    <property type="term" value="F:phosphorelay sensor kinase activity"/>
    <property type="evidence" value="ECO:0007669"/>
    <property type="project" value="InterPro"/>
</dbReference>
<dbReference type="PANTHER" id="PTHR34220:SF7">
    <property type="entry name" value="SENSOR HISTIDINE KINASE YPDA"/>
    <property type="match status" value="1"/>
</dbReference>
<organism evidence="18 19">
    <name type="scientific">Staphylococcus lutrae</name>
    <dbReference type="NCBI Taxonomy" id="155085"/>
    <lineage>
        <taxon>Bacteria</taxon>
        <taxon>Bacillati</taxon>
        <taxon>Bacillota</taxon>
        <taxon>Bacilli</taxon>
        <taxon>Bacillales</taxon>
        <taxon>Staphylococcaceae</taxon>
        <taxon>Staphylococcus</taxon>
    </lineage>
</organism>
<proteinExistence type="predicted"/>
<keyword evidence="6" id="KW-0808">Transferase</keyword>
<dbReference type="GO" id="GO:0005524">
    <property type="term" value="F:ATP binding"/>
    <property type="evidence" value="ECO:0007669"/>
    <property type="project" value="UniProtKB-KW"/>
</dbReference>
<dbReference type="Proteomes" id="UP000242864">
    <property type="component" value="Chromosome"/>
</dbReference>
<dbReference type="AlphaFoldDB" id="A0AAC9RTQ1"/>
<keyword evidence="9 18" id="KW-0418">Kinase</keyword>
<gene>
    <name evidence="18" type="ORF">B5P37_04710</name>
</gene>
<evidence type="ECO:0000256" key="3">
    <source>
        <dbReference type="ARBA" id="ARBA00012438"/>
    </source>
</evidence>
<keyword evidence="10" id="KW-0067">ATP-binding</keyword>